<keyword evidence="1" id="KW-0175">Coiled coil</keyword>
<evidence type="ECO:0000256" key="1">
    <source>
        <dbReference type="SAM" id="Coils"/>
    </source>
</evidence>
<dbReference type="Proteomes" id="UP000825729">
    <property type="component" value="Unassembled WGS sequence"/>
</dbReference>
<dbReference type="AlphaFoldDB" id="A0AAV7EYN3"/>
<evidence type="ECO:0000313" key="2">
    <source>
        <dbReference type="EMBL" id="KAG9452433.1"/>
    </source>
</evidence>
<feature type="coiled-coil region" evidence="1">
    <location>
        <begin position="57"/>
        <end position="84"/>
    </location>
</feature>
<protein>
    <submittedName>
        <fullName evidence="2">Uncharacterized protein</fullName>
    </submittedName>
</protein>
<accession>A0AAV7EYN3</accession>
<dbReference type="PANTHER" id="PTHR36333">
    <property type="entry name" value="DIMETHYLALLYL, ADENOSINE TRNA METHYLTHIOTRANSFERASE"/>
    <property type="match status" value="1"/>
</dbReference>
<keyword evidence="3" id="KW-1185">Reference proteome</keyword>
<comment type="caution">
    <text evidence="2">The sequence shown here is derived from an EMBL/GenBank/DDBJ whole genome shotgun (WGS) entry which is preliminary data.</text>
</comment>
<evidence type="ECO:0000313" key="3">
    <source>
        <dbReference type="Proteomes" id="UP000825729"/>
    </source>
</evidence>
<name>A0AAV7EYN3_ARIFI</name>
<reference evidence="2 3" key="1">
    <citation type="submission" date="2021-07" db="EMBL/GenBank/DDBJ databases">
        <title>The Aristolochia fimbriata genome: insights into angiosperm evolution, floral development and chemical biosynthesis.</title>
        <authorList>
            <person name="Jiao Y."/>
        </authorList>
    </citation>
    <scope>NUCLEOTIDE SEQUENCE [LARGE SCALE GENOMIC DNA]</scope>
    <source>
        <strain evidence="2">IBCAS-2021</strain>
        <tissue evidence="2">Leaf</tissue>
    </source>
</reference>
<dbReference type="PANTHER" id="PTHR36333:SF1">
    <property type="entry name" value="DIMETHYLALLYL, ADENOSINE TRNA METHYLTHIOTRANSFERASE"/>
    <property type="match status" value="1"/>
</dbReference>
<dbReference type="EMBL" id="JAINDJ010000003">
    <property type="protein sequence ID" value="KAG9452433.1"/>
    <property type="molecule type" value="Genomic_DNA"/>
</dbReference>
<proteinExistence type="predicted"/>
<sequence>MAALSIGSANAIGRTKAKWARLAPPRPRISCIGWDPEGVLGPPRGGHIAGLEFRRRLEKDADAKEAFEQQVREEKERRRAQRESRIVPDTHEGLIEYFLDTEAQELEFEMARLRPRLTKEFLAHLKYELGELRFAVSRTKDMEDRMIELEAMQKVLEEGLEAYDKMQTELIVAKERLAKILQAQDKKATLLEMVERNELDRSLLTLLDENIANAHKYDQKQAAEYMEKIRSAVLKYMTA</sequence>
<organism evidence="2 3">
    <name type="scientific">Aristolochia fimbriata</name>
    <name type="common">White veined hardy Dutchman's pipe vine</name>
    <dbReference type="NCBI Taxonomy" id="158543"/>
    <lineage>
        <taxon>Eukaryota</taxon>
        <taxon>Viridiplantae</taxon>
        <taxon>Streptophyta</taxon>
        <taxon>Embryophyta</taxon>
        <taxon>Tracheophyta</taxon>
        <taxon>Spermatophyta</taxon>
        <taxon>Magnoliopsida</taxon>
        <taxon>Magnoliidae</taxon>
        <taxon>Piperales</taxon>
        <taxon>Aristolochiaceae</taxon>
        <taxon>Aristolochia</taxon>
    </lineage>
</organism>
<gene>
    <name evidence="2" type="ORF">H6P81_005337</name>
</gene>
<dbReference type="GO" id="GO:0009570">
    <property type="term" value="C:chloroplast stroma"/>
    <property type="evidence" value="ECO:0007669"/>
    <property type="project" value="TreeGrafter"/>
</dbReference>